<dbReference type="Pfam" id="PF12833">
    <property type="entry name" value="HTH_18"/>
    <property type="match status" value="1"/>
</dbReference>
<dbReference type="PANTHER" id="PTHR47894:SF1">
    <property type="entry name" value="HTH-TYPE TRANSCRIPTIONAL REGULATOR VQSM"/>
    <property type="match status" value="1"/>
</dbReference>
<dbReference type="EMBL" id="FO203512">
    <property type="protein sequence ID" value="CCK77619.1"/>
    <property type="molecule type" value="Genomic_DNA"/>
</dbReference>
<evidence type="ECO:0000313" key="5">
    <source>
        <dbReference type="EMBL" id="CCK77619.1"/>
    </source>
</evidence>
<dbReference type="AlphaFoldDB" id="R4YV57"/>
<dbReference type="PATRIC" id="fig|698738.3.peg.3582"/>
<evidence type="ECO:0000256" key="3">
    <source>
        <dbReference type="ARBA" id="ARBA00023163"/>
    </source>
</evidence>
<sequence length="337" mass="38311">MNHNHARIPGVYLYTLSECMTDFGIDQQVWLKDSAYKSIDGTLIDETVSFKDLKQLLLKAIELSKNQTLGILVGHRLSLQSHGILGYALMNCENLEAAAKLLEQYIALRFPLVQVSSQYNGSTFIIELNETFPLNEIRIPLLEAILVTIKSALDQLIPQLKKNITLYLPRSPGHRISYESLKDCHLIFNSPTASISIPKGLMQNKIPLANLAAYKEAEILCAKELATLSQESTYKNKVKQKILENSENFPTQAVMASWFNMTSRTLHRRLIEEGSSYRRILDEVKQALAISYLTNTDLTIKEIAYFLGYEDDRNFSRAFRRWQGTSPSQYRLQKNGG</sequence>
<evidence type="ECO:0000259" key="4">
    <source>
        <dbReference type="PROSITE" id="PS01124"/>
    </source>
</evidence>
<organism evidence="5 6">
    <name type="scientific">Oleispira antarctica RB-8</name>
    <dbReference type="NCBI Taxonomy" id="698738"/>
    <lineage>
        <taxon>Bacteria</taxon>
        <taxon>Pseudomonadati</taxon>
        <taxon>Pseudomonadota</taxon>
        <taxon>Gammaproteobacteria</taxon>
        <taxon>Oceanospirillales</taxon>
        <taxon>Oceanospirillaceae</taxon>
        <taxon>Oleispira</taxon>
    </lineage>
</organism>
<evidence type="ECO:0000256" key="1">
    <source>
        <dbReference type="ARBA" id="ARBA00023015"/>
    </source>
</evidence>
<accession>R4YV57</accession>
<evidence type="ECO:0000256" key="2">
    <source>
        <dbReference type="ARBA" id="ARBA00023125"/>
    </source>
</evidence>
<keyword evidence="1" id="KW-0805">Transcription regulation</keyword>
<dbReference type="InterPro" id="IPR009057">
    <property type="entry name" value="Homeodomain-like_sf"/>
</dbReference>
<dbReference type="InterPro" id="IPR020449">
    <property type="entry name" value="Tscrpt_reg_AraC-type_HTH"/>
</dbReference>
<dbReference type="InterPro" id="IPR032687">
    <property type="entry name" value="AraC-type_N"/>
</dbReference>
<protein>
    <submittedName>
        <fullName evidence="5">Transcriptional regulator, AraC type</fullName>
    </submittedName>
</protein>
<dbReference type="GO" id="GO:0003700">
    <property type="term" value="F:DNA-binding transcription factor activity"/>
    <property type="evidence" value="ECO:0007669"/>
    <property type="project" value="InterPro"/>
</dbReference>
<dbReference type="Gene3D" id="1.10.10.60">
    <property type="entry name" value="Homeodomain-like"/>
    <property type="match status" value="1"/>
</dbReference>
<dbReference type="PRINTS" id="PR00032">
    <property type="entry name" value="HTHARAC"/>
</dbReference>
<keyword evidence="2" id="KW-0238">DNA-binding</keyword>
<dbReference type="KEGG" id="oai:OLEAN_C34430"/>
<proteinExistence type="predicted"/>
<gene>
    <name evidence="5" type="ORF">OLEAN_C34430</name>
</gene>
<dbReference type="Proteomes" id="UP000032749">
    <property type="component" value="Chromosome"/>
</dbReference>
<dbReference type="InterPro" id="IPR018060">
    <property type="entry name" value="HTH_AraC"/>
</dbReference>
<dbReference type="PANTHER" id="PTHR47894">
    <property type="entry name" value="HTH-TYPE TRANSCRIPTIONAL REGULATOR GADX"/>
    <property type="match status" value="1"/>
</dbReference>
<dbReference type="SUPFAM" id="SSF46689">
    <property type="entry name" value="Homeodomain-like"/>
    <property type="match status" value="1"/>
</dbReference>
<dbReference type="GO" id="GO:0005829">
    <property type="term" value="C:cytosol"/>
    <property type="evidence" value="ECO:0007669"/>
    <property type="project" value="TreeGrafter"/>
</dbReference>
<dbReference type="GO" id="GO:0000976">
    <property type="term" value="F:transcription cis-regulatory region binding"/>
    <property type="evidence" value="ECO:0007669"/>
    <property type="project" value="TreeGrafter"/>
</dbReference>
<name>R4YV57_OLEAN</name>
<dbReference type="STRING" id="698738.OLEAN_C34430"/>
<keyword evidence="6" id="KW-1185">Reference proteome</keyword>
<reference evidence="5 6" key="1">
    <citation type="journal article" date="2013" name="Nat. Commun.">
        <title>Genome sequence and functional genomic analysis of the oil-degrading bacterium Oleispira antarctica.</title>
        <authorList>
            <person name="Kube M."/>
            <person name="Chernikova T.N."/>
            <person name="Al-Ramahi Y."/>
            <person name="Beloqui A."/>
            <person name="Lopez-Cortez N."/>
            <person name="Guazzaroni M.E."/>
            <person name="Heipieper H.J."/>
            <person name="Klages S."/>
            <person name="Kotsyurbenko O.R."/>
            <person name="Langer I."/>
            <person name="Nechitaylo T.Y."/>
            <person name="Lunsdorf H."/>
            <person name="Fernandez M."/>
            <person name="Juarez S."/>
            <person name="Ciordia S."/>
            <person name="Singer A."/>
            <person name="Kagan O."/>
            <person name="Egorova O."/>
            <person name="Petit P.A."/>
            <person name="Stogios P."/>
            <person name="Kim Y."/>
            <person name="Tchigvintsev A."/>
            <person name="Flick R."/>
            <person name="Denaro R."/>
            <person name="Genovese M."/>
            <person name="Albar J.P."/>
            <person name="Reva O.N."/>
            <person name="Martinez-Gomariz M."/>
            <person name="Tran H."/>
            <person name="Ferrer M."/>
            <person name="Savchenko A."/>
            <person name="Yakunin A.F."/>
            <person name="Yakimov M.M."/>
            <person name="Golyshina O.V."/>
            <person name="Reinhardt R."/>
            <person name="Golyshin P.N."/>
        </authorList>
    </citation>
    <scope>NUCLEOTIDE SEQUENCE [LARGE SCALE GENOMIC DNA]</scope>
</reference>
<dbReference type="SMART" id="SM00342">
    <property type="entry name" value="HTH_ARAC"/>
    <property type="match status" value="1"/>
</dbReference>
<keyword evidence="3" id="KW-0804">Transcription</keyword>
<evidence type="ECO:0000313" key="6">
    <source>
        <dbReference type="Proteomes" id="UP000032749"/>
    </source>
</evidence>
<dbReference type="PROSITE" id="PS01124">
    <property type="entry name" value="HTH_ARAC_FAMILY_2"/>
    <property type="match status" value="1"/>
</dbReference>
<dbReference type="Pfam" id="PF12625">
    <property type="entry name" value="Arabinose_bd"/>
    <property type="match status" value="1"/>
</dbReference>
<dbReference type="HOGENOM" id="CLU_047522_3_1_6"/>
<feature type="domain" description="HTH araC/xylS-type" evidence="4">
    <location>
        <begin position="236"/>
        <end position="333"/>
    </location>
</feature>